<comment type="caution">
    <text evidence="1">The sequence shown here is derived from an EMBL/GenBank/DDBJ whole genome shotgun (WGS) entry which is preliminary data.</text>
</comment>
<organism evidence="1 2">
    <name type="scientific">Byssochlamys spectabilis</name>
    <name type="common">Paecilomyces variotii</name>
    <dbReference type="NCBI Taxonomy" id="264951"/>
    <lineage>
        <taxon>Eukaryota</taxon>
        <taxon>Fungi</taxon>
        <taxon>Dikarya</taxon>
        <taxon>Ascomycota</taxon>
        <taxon>Pezizomycotina</taxon>
        <taxon>Eurotiomycetes</taxon>
        <taxon>Eurotiomycetidae</taxon>
        <taxon>Eurotiales</taxon>
        <taxon>Thermoascaceae</taxon>
        <taxon>Paecilomyces</taxon>
    </lineage>
</organism>
<evidence type="ECO:0000313" key="2">
    <source>
        <dbReference type="Proteomes" id="UP000283841"/>
    </source>
</evidence>
<dbReference type="EMBL" id="RCNU01000006">
    <property type="protein sequence ID" value="RWQ94994.1"/>
    <property type="molecule type" value="Genomic_DNA"/>
</dbReference>
<evidence type="ECO:0000313" key="1">
    <source>
        <dbReference type="EMBL" id="RWQ94994.1"/>
    </source>
</evidence>
<protein>
    <submittedName>
        <fullName evidence="1">Uncharacterized protein</fullName>
    </submittedName>
</protein>
<gene>
    <name evidence="1" type="ORF">C8Q69DRAFT_277656</name>
</gene>
<dbReference type="RefSeq" id="XP_028484639.1">
    <property type="nucleotide sequence ID" value="XM_028626871.1"/>
</dbReference>
<dbReference type="Proteomes" id="UP000283841">
    <property type="component" value="Unassembled WGS sequence"/>
</dbReference>
<proteinExistence type="predicted"/>
<name>A0A443HT86_BYSSP</name>
<dbReference type="AlphaFoldDB" id="A0A443HT86"/>
<dbReference type="GeneID" id="39596148"/>
<sequence length="150" mass="17477">MKGSVARNSLRYLTSASLLIVPYLLPARPSRKGTVMDRSLRRSTMVDRIRIGCWHWMRCMGYRGLHCIWCTMGMATSARQWRDYKTKATRSDQTDDLQIIPPGAEALWPLRAIGTHLLLGCSRRRRSSRYVRRRNMARKLTSDNDHVRKL</sequence>
<keyword evidence="2" id="KW-1185">Reference proteome</keyword>
<dbReference type="VEuPathDB" id="FungiDB:C8Q69DRAFT_277656"/>
<reference evidence="1 2" key="1">
    <citation type="journal article" date="2018" name="Front. Microbiol.">
        <title>Genomic and genetic insights into a cosmopolitan fungus, Paecilomyces variotii (Eurotiales).</title>
        <authorList>
            <person name="Urquhart A.S."/>
            <person name="Mondo S.J."/>
            <person name="Makela M.R."/>
            <person name="Hane J.K."/>
            <person name="Wiebenga A."/>
            <person name="He G."/>
            <person name="Mihaltcheva S."/>
            <person name="Pangilinan J."/>
            <person name="Lipzen A."/>
            <person name="Barry K."/>
            <person name="de Vries R.P."/>
            <person name="Grigoriev I.V."/>
            <person name="Idnurm A."/>
        </authorList>
    </citation>
    <scope>NUCLEOTIDE SEQUENCE [LARGE SCALE GENOMIC DNA]</scope>
    <source>
        <strain evidence="1 2">CBS 101075</strain>
    </source>
</reference>
<accession>A0A443HT86</accession>